<evidence type="ECO:0000313" key="4">
    <source>
        <dbReference type="EMBL" id="TWF98386.1"/>
    </source>
</evidence>
<reference evidence="4 5" key="1">
    <citation type="submission" date="2019-06" db="EMBL/GenBank/DDBJ databases">
        <title>Sequencing the genomes of 1000 actinobacteria strains.</title>
        <authorList>
            <person name="Klenk H.-P."/>
        </authorList>
    </citation>
    <scope>NUCLEOTIDE SEQUENCE [LARGE SCALE GENOMIC DNA]</scope>
    <source>
        <strain evidence="4 5">DSM 44826</strain>
    </source>
</reference>
<gene>
    <name evidence="4" type="ORF">FHX73_112194</name>
</gene>
<feature type="domain" description="Histidine kinase/HSP90-like ATPase" evidence="3">
    <location>
        <begin position="10"/>
        <end position="121"/>
    </location>
</feature>
<dbReference type="Proteomes" id="UP000317940">
    <property type="component" value="Unassembled WGS sequence"/>
</dbReference>
<evidence type="ECO:0000256" key="2">
    <source>
        <dbReference type="SAM" id="MobiDB-lite"/>
    </source>
</evidence>
<organism evidence="4 5">
    <name type="scientific">Kitasatospora viridis</name>
    <dbReference type="NCBI Taxonomy" id="281105"/>
    <lineage>
        <taxon>Bacteria</taxon>
        <taxon>Bacillati</taxon>
        <taxon>Actinomycetota</taxon>
        <taxon>Actinomycetes</taxon>
        <taxon>Kitasatosporales</taxon>
        <taxon>Streptomycetaceae</taxon>
        <taxon>Kitasatospora</taxon>
    </lineage>
</organism>
<evidence type="ECO:0000259" key="3">
    <source>
        <dbReference type="Pfam" id="PF13581"/>
    </source>
</evidence>
<dbReference type="AlphaFoldDB" id="A0A561UGA7"/>
<dbReference type="EMBL" id="VIWT01000001">
    <property type="protein sequence ID" value="TWF98386.1"/>
    <property type="molecule type" value="Genomic_DNA"/>
</dbReference>
<evidence type="ECO:0000256" key="1">
    <source>
        <dbReference type="ARBA" id="ARBA00022527"/>
    </source>
</evidence>
<dbReference type="InterPro" id="IPR003594">
    <property type="entry name" value="HATPase_dom"/>
</dbReference>
<dbReference type="PANTHER" id="PTHR35526">
    <property type="entry name" value="ANTI-SIGMA-F FACTOR RSBW-RELATED"/>
    <property type="match status" value="1"/>
</dbReference>
<sequence length="166" mass="17271">MVQVQLAVGADPAEVGRARQWVRGRLLALGADPTADYAETLVLLVSELVTNAVVHTGHPAVLRLLWPRQAGPVRVEVADASGVAPAPRAACGEATNGRGLELVELLAARWGWSPQEAGKLVWCEVDVESGPCQAVSTPVLRGAPGPAAAPSRLDRVQTAGFRSSTG</sequence>
<accession>A0A561UGA7</accession>
<dbReference type="Gene3D" id="3.30.565.10">
    <property type="entry name" value="Histidine kinase-like ATPase, C-terminal domain"/>
    <property type="match status" value="1"/>
</dbReference>
<keyword evidence="5" id="KW-1185">Reference proteome</keyword>
<protein>
    <submittedName>
        <fullName evidence="4">Anti-sigma regulatory factor (Ser/Thr protein kinase)</fullName>
    </submittedName>
</protein>
<dbReference type="InterPro" id="IPR050267">
    <property type="entry name" value="Anti-sigma-factor_SerPK"/>
</dbReference>
<proteinExistence type="predicted"/>
<dbReference type="PANTHER" id="PTHR35526:SF3">
    <property type="entry name" value="ANTI-SIGMA-F FACTOR RSBW"/>
    <property type="match status" value="1"/>
</dbReference>
<feature type="region of interest" description="Disordered" evidence="2">
    <location>
        <begin position="143"/>
        <end position="166"/>
    </location>
</feature>
<dbReference type="SUPFAM" id="SSF55874">
    <property type="entry name" value="ATPase domain of HSP90 chaperone/DNA topoisomerase II/histidine kinase"/>
    <property type="match status" value="1"/>
</dbReference>
<dbReference type="CDD" id="cd16936">
    <property type="entry name" value="HATPase_RsbW-like"/>
    <property type="match status" value="1"/>
</dbReference>
<keyword evidence="1" id="KW-0808">Transferase</keyword>
<name>A0A561UGA7_9ACTN</name>
<dbReference type="Pfam" id="PF13581">
    <property type="entry name" value="HATPase_c_2"/>
    <property type="match status" value="1"/>
</dbReference>
<evidence type="ECO:0000313" key="5">
    <source>
        <dbReference type="Proteomes" id="UP000317940"/>
    </source>
</evidence>
<dbReference type="InterPro" id="IPR036890">
    <property type="entry name" value="HATPase_C_sf"/>
</dbReference>
<keyword evidence="1" id="KW-0723">Serine/threonine-protein kinase</keyword>
<comment type="caution">
    <text evidence="4">The sequence shown here is derived from an EMBL/GenBank/DDBJ whole genome shotgun (WGS) entry which is preliminary data.</text>
</comment>
<keyword evidence="1" id="KW-0418">Kinase</keyword>
<dbReference type="GO" id="GO:0004674">
    <property type="term" value="F:protein serine/threonine kinase activity"/>
    <property type="evidence" value="ECO:0007669"/>
    <property type="project" value="UniProtKB-KW"/>
</dbReference>